<dbReference type="EMBL" id="MCGR01000019">
    <property type="protein sequence ID" value="ORY83543.1"/>
    <property type="molecule type" value="Genomic_DNA"/>
</dbReference>
<feature type="transmembrane region" description="Helical" evidence="8">
    <location>
        <begin position="167"/>
        <end position="191"/>
    </location>
</feature>
<dbReference type="Pfam" id="PF07690">
    <property type="entry name" value="MFS_1"/>
    <property type="match status" value="1"/>
</dbReference>
<keyword evidence="8" id="KW-1003">Cell membrane</keyword>
<feature type="transmembrane region" description="Helical" evidence="8">
    <location>
        <begin position="142"/>
        <end position="161"/>
    </location>
</feature>
<evidence type="ECO:0000313" key="11">
    <source>
        <dbReference type="Proteomes" id="UP000193467"/>
    </source>
</evidence>
<evidence type="ECO:0000313" key="10">
    <source>
        <dbReference type="EMBL" id="ORY83543.1"/>
    </source>
</evidence>
<dbReference type="GO" id="GO:0042128">
    <property type="term" value="P:nitrate assimilation"/>
    <property type="evidence" value="ECO:0007669"/>
    <property type="project" value="UniProtKB-UniRule"/>
</dbReference>
<evidence type="ECO:0000256" key="6">
    <source>
        <dbReference type="ARBA" id="ARBA00023063"/>
    </source>
</evidence>
<keyword evidence="5 8" id="KW-1133">Transmembrane helix</keyword>
<feature type="transmembrane region" description="Helical" evidence="8">
    <location>
        <begin position="421"/>
        <end position="442"/>
    </location>
</feature>
<dbReference type="GO" id="GO:0015112">
    <property type="term" value="F:nitrate transmembrane transporter activity"/>
    <property type="evidence" value="ECO:0007669"/>
    <property type="project" value="UniProtKB-UniRule"/>
</dbReference>
<feature type="transmembrane region" description="Helical" evidence="8">
    <location>
        <begin position="76"/>
        <end position="93"/>
    </location>
</feature>
<feature type="transmembrane region" description="Helical" evidence="8">
    <location>
        <begin position="203"/>
        <end position="226"/>
    </location>
</feature>
<feature type="transmembrane region" description="Helical" evidence="8">
    <location>
        <begin position="487"/>
        <end position="508"/>
    </location>
</feature>
<reference evidence="10 11" key="1">
    <citation type="submission" date="2016-07" db="EMBL/GenBank/DDBJ databases">
        <title>Pervasive Adenine N6-methylation of Active Genes in Fungi.</title>
        <authorList>
            <consortium name="DOE Joint Genome Institute"/>
            <person name="Mondo S.J."/>
            <person name="Dannebaum R.O."/>
            <person name="Kuo R.C."/>
            <person name="Labutti K."/>
            <person name="Haridas S."/>
            <person name="Kuo A."/>
            <person name="Salamov A."/>
            <person name="Ahrendt S.R."/>
            <person name="Lipzen A."/>
            <person name="Sullivan W."/>
            <person name="Andreopoulos W.B."/>
            <person name="Clum A."/>
            <person name="Lindquist E."/>
            <person name="Daum C."/>
            <person name="Ramamoorthy G.K."/>
            <person name="Gryganskyi A."/>
            <person name="Culley D."/>
            <person name="Magnuson J.K."/>
            <person name="James T.Y."/>
            <person name="O'Malley M.A."/>
            <person name="Stajich J.E."/>
            <person name="Spatafora J.W."/>
            <person name="Visel A."/>
            <person name="Grigoriev I.V."/>
        </authorList>
    </citation>
    <scope>NUCLEOTIDE SEQUENCE [LARGE SCALE GENOMIC DNA]</scope>
    <source>
        <strain evidence="10 11">62-1032</strain>
    </source>
</reference>
<organism evidence="10 11">
    <name type="scientific">Leucosporidium creatinivorum</name>
    <dbReference type="NCBI Taxonomy" id="106004"/>
    <lineage>
        <taxon>Eukaryota</taxon>
        <taxon>Fungi</taxon>
        <taxon>Dikarya</taxon>
        <taxon>Basidiomycota</taxon>
        <taxon>Pucciniomycotina</taxon>
        <taxon>Microbotryomycetes</taxon>
        <taxon>Leucosporidiales</taxon>
        <taxon>Leucosporidium</taxon>
    </lineage>
</organism>
<dbReference type="InterPro" id="IPR044772">
    <property type="entry name" value="NO3_transporter"/>
</dbReference>
<dbReference type="Gene3D" id="1.20.1250.20">
    <property type="entry name" value="MFS general substrate transporter like domains"/>
    <property type="match status" value="2"/>
</dbReference>
<proteinExistence type="inferred from homology"/>
<sequence>MATFNEKTSSPSSASGIEEQMAPAGIRADKLAAVNLHAPPPFRWASLWEKPVINGLNGKSQTFPIFRFDNPYSRNFHFAWLGFFVAFLSWFAFPPLIPEAIKTDLSLTQAQIGNSNIVALSATMGLRLCLGPVVDRFGPRKVMAAILLIGAIPSGLAGTISSPAGLYTIRFFIGVLGATFVPCQAWTTAFFDKNIVGTANAFAGGWGNLGGGVTFVVQVSLFQSLVNRGLSSHSAWRAAFAIVPVPILVFVALLCIFLGTDCPAGKWEQRHTMPAAAIAMQQGHLVELDHDQQRVAQQKMSDKEQGKTEVQEVQDEDEHVANLHDIDVAVAEKPSWANTLKIARTPYTWLPALMYCTTFGFELAVDANLASVLFAAHKNLGQLNAGYYAATFGFMNVWTRPLGGIVGDLVGRRWGPAGKKYLTILLGTLQGFMSLALGLWQAHVYKTGGTPALGTQMGIVVVMAIFNEMANGANFSLTPHTSPYSNGLMTGLVGAFGNMGGVFFALIFRYCPANAFSQAWWISGIVAIVVNLFCIIIPAPSTRGRRL</sequence>
<dbReference type="SUPFAM" id="SSF103473">
    <property type="entry name" value="MFS general substrate transporter"/>
    <property type="match status" value="1"/>
</dbReference>
<keyword evidence="11" id="KW-1185">Reference proteome</keyword>
<dbReference type="PROSITE" id="PS50850">
    <property type="entry name" value="MFS"/>
    <property type="match status" value="1"/>
</dbReference>
<dbReference type="PANTHER" id="PTHR23515">
    <property type="entry name" value="HIGH-AFFINITY NITRATE TRANSPORTER 2.3"/>
    <property type="match status" value="1"/>
</dbReference>
<evidence type="ECO:0000256" key="4">
    <source>
        <dbReference type="ARBA" id="ARBA00022692"/>
    </source>
</evidence>
<evidence type="ECO:0000256" key="8">
    <source>
        <dbReference type="RuleBase" id="RU366033"/>
    </source>
</evidence>
<dbReference type="InterPro" id="IPR011701">
    <property type="entry name" value="MFS"/>
</dbReference>
<evidence type="ECO:0000256" key="3">
    <source>
        <dbReference type="ARBA" id="ARBA00022448"/>
    </source>
</evidence>
<comment type="caution">
    <text evidence="10">The sequence shown here is derived from an EMBL/GenBank/DDBJ whole genome shotgun (WGS) entry which is preliminary data.</text>
</comment>
<name>A0A1Y2FHY7_9BASI</name>
<keyword evidence="7 8" id="KW-0472">Membrane</keyword>
<keyword evidence="4 8" id="KW-0812">Transmembrane</keyword>
<dbReference type="GO" id="GO:0015113">
    <property type="term" value="F:nitrite transmembrane transporter activity"/>
    <property type="evidence" value="ECO:0007669"/>
    <property type="project" value="InterPro"/>
</dbReference>
<feature type="domain" description="Major facilitator superfamily (MFS) profile" evidence="9">
    <location>
        <begin position="75"/>
        <end position="542"/>
    </location>
</feature>
<dbReference type="InterPro" id="IPR036259">
    <property type="entry name" value="MFS_trans_sf"/>
</dbReference>
<feature type="transmembrane region" description="Helical" evidence="8">
    <location>
        <begin position="520"/>
        <end position="539"/>
    </location>
</feature>
<evidence type="ECO:0000259" key="9">
    <source>
        <dbReference type="PROSITE" id="PS50850"/>
    </source>
</evidence>
<accession>A0A1Y2FHY7</accession>
<dbReference type="Proteomes" id="UP000193467">
    <property type="component" value="Unassembled WGS sequence"/>
</dbReference>
<evidence type="ECO:0000256" key="1">
    <source>
        <dbReference type="ARBA" id="ARBA00004141"/>
    </source>
</evidence>
<dbReference type="InterPro" id="IPR004737">
    <property type="entry name" value="NO3_transporter_NarK/NarU-like"/>
</dbReference>
<dbReference type="AlphaFoldDB" id="A0A1Y2FHY7"/>
<feature type="transmembrane region" description="Helical" evidence="8">
    <location>
        <begin position="238"/>
        <end position="260"/>
    </location>
</feature>
<dbReference type="InterPro" id="IPR020846">
    <property type="entry name" value="MFS_dom"/>
</dbReference>
<gene>
    <name evidence="10" type="ORF">BCR35DRAFT_290553</name>
</gene>
<evidence type="ECO:0000256" key="2">
    <source>
        <dbReference type="ARBA" id="ARBA00008432"/>
    </source>
</evidence>
<dbReference type="GO" id="GO:0005886">
    <property type="term" value="C:plasma membrane"/>
    <property type="evidence" value="ECO:0007669"/>
    <property type="project" value="UniProtKB-SubCell"/>
</dbReference>
<feature type="transmembrane region" description="Helical" evidence="8">
    <location>
        <begin position="448"/>
        <end position="466"/>
    </location>
</feature>
<dbReference type="NCBIfam" id="TIGR00886">
    <property type="entry name" value="2A0108"/>
    <property type="match status" value="1"/>
</dbReference>
<comment type="similarity">
    <text evidence="2 8">Belongs to the major facilitator superfamily. Nitrate/nitrite porter (TC 2.A.1.8) family.</text>
</comment>
<dbReference type="OrthoDB" id="434240at2759"/>
<evidence type="ECO:0000256" key="5">
    <source>
        <dbReference type="ARBA" id="ARBA00022989"/>
    </source>
</evidence>
<dbReference type="STRING" id="106004.A0A1Y2FHY7"/>
<dbReference type="InParanoid" id="A0A1Y2FHY7"/>
<feature type="transmembrane region" description="Helical" evidence="8">
    <location>
        <begin position="113"/>
        <end position="130"/>
    </location>
</feature>
<protein>
    <recommendedName>
        <fullName evidence="8">Nitrate/nitrite transporter</fullName>
    </recommendedName>
</protein>
<keyword evidence="3 8" id="KW-0813">Transport</keyword>
<keyword evidence="6 8" id="KW-0534">Nitrate assimilation</keyword>
<comment type="subcellular location">
    <subcellularLocation>
        <location evidence="8">Cell membrane</location>
        <topology evidence="8">Multi-pass membrane protein</topology>
    </subcellularLocation>
    <subcellularLocation>
        <location evidence="1">Membrane</location>
        <topology evidence="1">Multi-pass membrane protein</topology>
    </subcellularLocation>
</comment>
<evidence type="ECO:0000256" key="7">
    <source>
        <dbReference type="ARBA" id="ARBA00023136"/>
    </source>
</evidence>